<dbReference type="Pfam" id="PF13474">
    <property type="entry name" value="SnoaL_3"/>
    <property type="match status" value="1"/>
</dbReference>
<organism evidence="1 2">
    <name type="scientific">Pseudorhodoplanes sinuspersici</name>
    <dbReference type="NCBI Taxonomy" id="1235591"/>
    <lineage>
        <taxon>Bacteria</taxon>
        <taxon>Pseudomonadati</taxon>
        <taxon>Pseudomonadota</taxon>
        <taxon>Alphaproteobacteria</taxon>
        <taxon>Hyphomicrobiales</taxon>
        <taxon>Pseudorhodoplanes</taxon>
    </lineage>
</organism>
<dbReference type="InterPro" id="IPR032710">
    <property type="entry name" value="NTF2-like_dom_sf"/>
</dbReference>
<name>A0A1W6ZQP8_9HYPH</name>
<dbReference type="EMBL" id="CP021112">
    <property type="protein sequence ID" value="ARP99723.1"/>
    <property type="molecule type" value="Genomic_DNA"/>
</dbReference>
<reference evidence="1 2" key="1">
    <citation type="submission" date="2017-05" db="EMBL/GenBank/DDBJ databases">
        <title>Full genome sequence of Pseudorhodoplanes sinuspersici.</title>
        <authorList>
            <person name="Dastgheib S.M.M."/>
            <person name="Shavandi M."/>
            <person name="Tirandaz H."/>
        </authorList>
    </citation>
    <scope>NUCLEOTIDE SEQUENCE [LARGE SCALE GENOMIC DNA]</scope>
    <source>
        <strain evidence="1 2">RIPI110</strain>
    </source>
</reference>
<dbReference type="OrthoDB" id="9812295at2"/>
<evidence type="ECO:0000313" key="2">
    <source>
        <dbReference type="Proteomes" id="UP000194137"/>
    </source>
</evidence>
<keyword evidence="2" id="KW-1185">Reference proteome</keyword>
<protein>
    <submittedName>
        <fullName evidence="1">Uncharacterized protein</fullName>
    </submittedName>
</protein>
<dbReference type="AlphaFoldDB" id="A0A1W6ZQP8"/>
<dbReference type="Proteomes" id="UP000194137">
    <property type="component" value="Chromosome"/>
</dbReference>
<accession>A0A1W6ZQP8</accession>
<proteinExistence type="predicted"/>
<dbReference type="Gene3D" id="3.10.450.50">
    <property type="match status" value="1"/>
</dbReference>
<dbReference type="InterPro" id="IPR037401">
    <property type="entry name" value="SnoaL-like"/>
</dbReference>
<dbReference type="RefSeq" id="WP_086088130.1">
    <property type="nucleotide sequence ID" value="NZ_CP021112.1"/>
</dbReference>
<sequence length="153" mass="16918">MTTSSNEAAVHARLEQWLEASRAMNLDAIRACYVPDMVSYDCHSAFQFQGIDAYSKHLEMCFSHMAGPATIEVSELSVTADEHIAFGHMTMHCGCTSTSGTEHWCWLRSTVCLRKIDGHWLIAHDHCSAPFDPMSNQAMLDAGPQTVQQGRAA</sequence>
<dbReference type="KEGG" id="psin:CAK95_11960"/>
<dbReference type="SUPFAM" id="SSF54427">
    <property type="entry name" value="NTF2-like"/>
    <property type="match status" value="1"/>
</dbReference>
<evidence type="ECO:0000313" key="1">
    <source>
        <dbReference type="EMBL" id="ARP99723.1"/>
    </source>
</evidence>
<dbReference type="STRING" id="1235591.CAK95_11960"/>
<gene>
    <name evidence="1" type="ORF">CAK95_11960</name>
</gene>